<proteinExistence type="predicted"/>
<dbReference type="SUPFAM" id="SSF141259">
    <property type="entry name" value="CarD-like"/>
    <property type="match status" value="1"/>
</dbReference>
<name>A0A968GGF0_9SPIO</name>
<dbReference type="Pfam" id="PF21095">
    <property type="entry name" value="CarD_C"/>
    <property type="match status" value="1"/>
</dbReference>
<dbReference type="InterPro" id="IPR052531">
    <property type="entry name" value="CarD-like_regulator"/>
</dbReference>
<feature type="domain" description="CarD-like/TRCF RNAP-interacting" evidence="1">
    <location>
        <begin position="9"/>
        <end position="119"/>
    </location>
</feature>
<sequence length="181" mass="20487">MKGMDNVVKFKVGQNIVYPLQGVGRVDAIEERQFNGSASTYYTIYLHSFDMTVFVPVEKAPELGLRPIVSKKKAKEALAIVAKDNEPMKGDWKARYQINRDLLKQGSVVDIATVVRALYHRSKVKELPVQERKLFDDALRLLVDEISAALEQSTKEVERLIFGQLEPISGSIDVLYDEDDE</sequence>
<dbReference type="InterPro" id="IPR003711">
    <property type="entry name" value="CarD-like/TRCF_RID"/>
</dbReference>
<evidence type="ECO:0000313" key="2">
    <source>
        <dbReference type="EMBL" id="NIZ69837.1"/>
    </source>
</evidence>
<dbReference type="Proteomes" id="UP000778951">
    <property type="component" value="Unassembled WGS sequence"/>
</dbReference>
<dbReference type="SMART" id="SM01058">
    <property type="entry name" value="CarD_TRCF"/>
    <property type="match status" value="1"/>
</dbReference>
<keyword evidence="3" id="KW-1185">Reference proteome</keyword>
<accession>A0A968GGF0</accession>
<evidence type="ECO:0000313" key="3">
    <source>
        <dbReference type="Proteomes" id="UP000778951"/>
    </source>
</evidence>
<evidence type="ECO:0000259" key="1">
    <source>
        <dbReference type="SMART" id="SM01058"/>
    </source>
</evidence>
<dbReference type="InterPro" id="IPR036101">
    <property type="entry name" value="CarD-like/TRCF_RID_sf"/>
</dbReference>
<comment type="caution">
    <text evidence="2">The sequence shown here is derived from an EMBL/GenBank/DDBJ whole genome shotgun (WGS) entry which is preliminary data.</text>
</comment>
<dbReference type="Pfam" id="PF02559">
    <property type="entry name" value="CarD_TRCF_RID"/>
    <property type="match status" value="1"/>
</dbReference>
<reference evidence="2" key="1">
    <citation type="submission" date="2020-03" db="EMBL/GenBank/DDBJ databases">
        <title>Spirochaetal bacteria isolated from arthropods constitute a novel genus Entomospira genus novum within the order Spirochaetales.</title>
        <authorList>
            <person name="Grana-Miraglia L."/>
            <person name="Sikutova S."/>
            <person name="Fingerle V."/>
            <person name="Sing A."/>
            <person name="Castillo-Ramirez S."/>
            <person name="Margos G."/>
            <person name="Rudolf I."/>
        </authorList>
    </citation>
    <scope>NUCLEOTIDE SEQUENCE</scope>
    <source>
        <strain evidence="2">BR149</strain>
    </source>
</reference>
<gene>
    <name evidence="2" type="ORF">HCT48_06385</name>
</gene>
<dbReference type="InterPro" id="IPR042215">
    <property type="entry name" value="CarD-like_C"/>
</dbReference>
<dbReference type="PANTHER" id="PTHR38447">
    <property type="entry name" value="TRANSCRIPTION FACTOR YDEB-RELATED"/>
    <property type="match status" value="1"/>
</dbReference>
<protein>
    <submittedName>
        <fullName evidence="2">CarD family transcriptional regulator</fullName>
    </submittedName>
</protein>
<dbReference type="AlphaFoldDB" id="A0A968GGF0"/>
<dbReference type="Gene3D" id="1.20.58.1290">
    <property type="entry name" value="CarD-like, C-terminal domain"/>
    <property type="match status" value="1"/>
</dbReference>
<dbReference type="GO" id="GO:0009303">
    <property type="term" value="P:rRNA transcription"/>
    <property type="evidence" value="ECO:0007669"/>
    <property type="project" value="TreeGrafter"/>
</dbReference>
<organism evidence="2 3">
    <name type="scientific">Entomospira culicis</name>
    <dbReference type="NCBI Taxonomy" id="2719989"/>
    <lineage>
        <taxon>Bacteria</taxon>
        <taxon>Pseudomonadati</taxon>
        <taxon>Spirochaetota</taxon>
        <taxon>Spirochaetia</taxon>
        <taxon>Spirochaetales</taxon>
        <taxon>Spirochaetaceae</taxon>
        <taxon>Entomospira</taxon>
    </lineage>
</organism>
<dbReference type="Gene3D" id="2.40.10.170">
    <property type="match status" value="1"/>
</dbReference>
<dbReference type="PANTHER" id="PTHR38447:SF1">
    <property type="entry name" value="RNA POLYMERASE-BINDING TRANSCRIPTION FACTOR CARD"/>
    <property type="match status" value="1"/>
</dbReference>
<dbReference type="EMBL" id="JAATLM010000001">
    <property type="protein sequence ID" value="NIZ69837.1"/>
    <property type="molecule type" value="Genomic_DNA"/>
</dbReference>
<dbReference type="InterPro" id="IPR048792">
    <property type="entry name" value="CarD_C"/>
</dbReference>